<comment type="catalytic activity">
    <reaction evidence="1">
        <text>ATP + protein L-histidine = ADP + protein N-phospho-L-histidine.</text>
        <dbReference type="EC" id="2.7.13.3"/>
    </reaction>
</comment>
<keyword evidence="5" id="KW-0808">Transferase</keyword>
<dbReference type="PANTHER" id="PTHR42878:SF15">
    <property type="entry name" value="BACTERIOPHYTOCHROME"/>
    <property type="match status" value="1"/>
</dbReference>
<dbReference type="InterPro" id="IPR036890">
    <property type="entry name" value="HATPase_C_sf"/>
</dbReference>
<reference evidence="11" key="1">
    <citation type="journal article" date="2019" name="Int. J. Syst. Evol. Microbiol.">
        <title>The Global Catalogue of Microorganisms (GCM) 10K type strain sequencing project: providing services to taxonomists for standard genome sequencing and annotation.</title>
        <authorList>
            <consortium name="The Broad Institute Genomics Platform"/>
            <consortium name="The Broad Institute Genome Sequencing Center for Infectious Disease"/>
            <person name="Wu L."/>
            <person name="Ma J."/>
        </authorList>
    </citation>
    <scope>NUCLEOTIDE SEQUENCE [LARGE SCALE GENOMIC DNA]</scope>
    <source>
        <strain evidence="11">JCM 15575</strain>
    </source>
</reference>
<evidence type="ECO:0000256" key="4">
    <source>
        <dbReference type="ARBA" id="ARBA00022553"/>
    </source>
</evidence>
<comment type="caution">
    <text evidence="10">The sequence shown here is derived from an EMBL/GenBank/DDBJ whole genome shotgun (WGS) entry which is preliminary data.</text>
</comment>
<gene>
    <name evidence="10" type="ORF">GCM10009807_29240</name>
</gene>
<dbReference type="PROSITE" id="PS50109">
    <property type="entry name" value="HIS_KIN"/>
    <property type="match status" value="1"/>
</dbReference>
<dbReference type="Pfam" id="PF02518">
    <property type="entry name" value="HATPase_c"/>
    <property type="match status" value="1"/>
</dbReference>
<keyword evidence="11" id="KW-1185">Reference proteome</keyword>
<dbReference type="PRINTS" id="PR00344">
    <property type="entry name" value="BCTRLSENSOR"/>
</dbReference>
<dbReference type="InterPro" id="IPR004358">
    <property type="entry name" value="Sig_transdc_His_kin-like_C"/>
</dbReference>
<dbReference type="Gene3D" id="1.10.287.130">
    <property type="match status" value="1"/>
</dbReference>
<keyword evidence="7" id="KW-0902">Two-component regulatory system</keyword>
<name>A0ABP4T910_9MICO</name>
<proteinExistence type="predicted"/>
<dbReference type="Gene3D" id="3.30.565.10">
    <property type="entry name" value="Histidine kinase-like ATPase, C-terminal domain"/>
    <property type="match status" value="1"/>
</dbReference>
<comment type="subcellular location">
    <subcellularLocation>
        <location evidence="2">Cell membrane</location>
    </subcellularLocation>
</comment>
<dbReference type="InterPro" id="IPR003661">
    <property type="entry name" value="HisK_dim/P_dom"/>
</dbReference>
<dbReference type="CDD" id="cd00082">
    <property type="entry name" value="HisKA"/>
    <property type="match status" value="1"/>
</dbReference>
<dbReference type="InterPro" id="IPR036097">
    <property type="entry name" value="HisK_dim/P_sf"/>
</dbReference>
<evidence type="ECO:0000256" key="2">
    <source>
        <dbReference type="ARBA" id="ARBA00004236"/>
    </source>
</evidence>
<evidence type="ECO:0000256" key="5">
    <source>
        <dbReference type="ARBA" id="ARBA00022679"/>
    </source>
</evidence>
<dbReference type="RefSeq" id="WP_344055616.1">
    <property type="nucleotide sequence ID" value="NZ_BAAAPK010000001.1"/>
</dbReference>
<evidence type="ECO:0000256" key="8">
    <source>
        <dbReference type="ARBA" id="ARBA00039401"/>
    </source>
</evidence>
<dbReference type="Proteomes" id="UP001500596">
    <property type="component" value="Unassembled WGS sequence"/>
</dbReference>
<evidence type="ECO:0000256" key="1">
    <source>
        <dbReference type="ARBA" id="ARBA00000085"/>
    </source>
</evidence>
<protein>
    <recommendedName>
        <fullName evidence="8">Sensor-like histidine kinase SenX3</fullName>
        <ecNumber evidence="3">2.7.13.3</ecNumber>
    </recommendedName>
</protein>
<dbReference type="PANTHER" id="PTHR42878">
    <property type="entry name" value="TWO-COMPONENT HISTIDINE KINASE"/>
    <property type="match status" value="1"/>
</dbReference>
<dbReference type="SUPFAM" id="SSF47384">
    <property type="entry name" value="Homodimeric domain of signal transducing histidine kinase"/>
    <property type="match status" value="1"/>
</dbReference>
<dbReference type="EC" id="2.7.13.3" evidence="3"/>
<dbReference type="SMART" id="SM00387">
    <property type="entry name" value="HATPase_c"/>
    <property type="match status" value="1"/>
</dbReference>
<dbReference type="Pfam" id="PF00512">
    <property type="entry name" value="HisKA"/>
    <property type="match status" value="1"/>
</dbReference>
<keyword evidence="4" id="KW-0597">Phosphoprotein</keyword>
<dbReference type="Gene3D" id="3.30.450.40">
    <property type="match status" value="1"/>
</dbReference>
<evidence type="ECO:0000259" key="9">
    <source>
        <dbReference type="PROSITE" id="PS50109"/>
    </source>
</evidence>
<evidence type="ECO:0000256" key="3">
    <source>
        <dbReference type="ARBA" id="ARBA00012438"/>
    </source>
</evidence>
<feature type="domain" description="Histidine kinase" evidence="9">
    <location>
        <begin position="177"/>
        <end position="391"/>
    </location>
</feature>
<sequence length="402" mass="42461">MTTAQDVTRRLAIAEYRVVGEPPEPDLEGLVRLAATVCGVSTAVINIIDDRLQHQIAAVGFTPSMCSREDSMCAVVFQKPGHVVVPDARADDRFADNPFVTGAIANIRFYASSPLITPAGIPIGTLCVFDEETGDLSPADSAALAILAHQVVDVLELRRMTRALQASNDQLETFAAQVSHDLRNPLAAVTGFIELAADSPELADAPRAARALARAESAATRMERMIADLLEYARSGGAEPRREPVALDGVLRVVMEDLDAALRRSAARVAIDTPATVLGDPTLLGVLLQNLIANAVKFSAASGVPPYVEVTASPISSGWRITVEDNGPGIEPDNRESVFDLLERGDAHDVPGWGIGLSTCRRIVEAHGGLIGIEDSPLGGACVWMVLPGAGAELPLPVVALH</sequence>
<dbReference type="InterPro" id="IPR003594">
    <property type="entry name" value="HATPase_dom"/>
</dbReference>
<evidence type="ECO:0000313" key="11">
    <source>
        <dbReference type="Proteomes" id="UP001500596"/>
    </source>
</evidence>
<dbReference type="InterPro" id="IPR029016">
    <property type="entry name" value="GAF-like_dom_sf"/>
</dbReference>
<evidence type="ECO:0000256" key="6">
    <source>
        <dbReference type="ARBA" id="ARBA00022777"/>
    </source>
</evidence>
<dbReference type="SUPFAM" id="SSF55781">
    <property type="entry name" value="GAF domain-like"/>
    <property type="match status" value="1"/>
</dbReference>
<evidence type="ECO:0000313" key="10">
    <source>
        <dbReference type="EMBL" id="GAA1683569.1"/>
    </source>
</evidence>
<dbReference type="EMBL" id="BAAAPK010000001">
    <property type="protein sequence ID" value="GAA1683569.1"/>
    <property type="molecule type" value="Genomic_DNA"/>
</dbReference>
<dbReference type="InterPro" id="IPR050351">
    <property type="entry name" value="BphY/WalK/GraS-like"/>
</dbReference>
<dbReference type="InterPro" id="IPR005467">
    <property type="entry name" value="His_kinase_dom"/>
</dbReference>
<dbReference type="SMART" id="SM00388">
    <property type="entry name" value="HisKA"/>
    <property type="match status" value="1"/>
</dbReference>
<organism evidence="10 11">
    <name type="scientific">Microbacterium lacus</name>
    <dbReference type="NCBI Taxonomy" id="415217"/>
    <lineage>
        <taxon>Bacteria</taxon>
        <taxon>Bacillati</taxon>
        <taxon>Actinomycetota</taxon>
        <taxon>Actinomycetes</taxon>
        <taxon>Micrococcales</taxon>
        <taxon>Microbacteriaceae</taxon>
        <taxon>Microbacterium</taxon>
    </lineage>
</organism>
<accession>A0ABP4T910</accession>
<dbReference type="SUPFAM" id="SSF55874">
    <property type="entry name" value="ATPase domain of HSP90 chaperone/DNA topoisomerase II/histidine kinase"/>
    <property type="match status" value="1"/>
</dbReference>
<evidence type="ECO:0000256" key="7">
    <source>
        <dbReference type="ARBA" id="ARBA00023012"/>
    </source>
</evidence>
<keyword evidence="6" id="KW-0418">Kinase</keyword>